<proteinExistence type="predicted"/>
<evidence type="ECO:0000313" key="2">
    <source>
        <dbReference type="Proteomes" id="UP000276133"/>
    </source>
</evidence>
<evidence type="ECO:0000313" key="1">
    <source>
        <dbReference type="EMBL" id="RNA36009.1"/>
    </source>
</evidence>
<dbReference type="AlphaFoldDB" id="A0A3M7SJW2"/>
<gene>
    <name evidence="1" type="ORF">BpHYR1_033312</name>
</gene>
<dbReference type="EMBL" id="REGN01001255">
    <property type="protein sequence ID" value="RNA36009.1"/>
    <property type="molecule type" value="Genomic_DNA"/>
</dbReference>
<dbReference type="Proteomes" id="UP000276133">
    <property type="component" value="Unassembled WGS sequence"/>
</dbReference>
<accession>A0A3M7SJW2</accession>
<name>A0A3M7SJW2_BRAPC</name>
<protein>
    <submittedName>
        <fullName evidence="1">Uncharacterized protein</fullName>
    </submittedName>
</protein>
<comment type="caution">
    <text evidence="1">The sequence shown here is derived from an EMBL/GenBank/DDBJ whole genome shotgun (WGS) entry which is preliminary data.</text>
</comment>
<reference evidence="1 2" key="1">
    <citation type="journal article" date="2018" name="Sci. Rep.">
        <title>Genomic signatures of local adaptation to the degree of environmental predictability in rotifers.</title>
        <authorList>
            <person name="Franch-Gras L."/>
            <person name="Hahn C."/>
            <person name="Garcia-Roger E.M."/>
            <person name="Carmona M.J."/>
            <person name="Serra M."/>
            <person name="Gomez A."/>
        </authorList>
    </citation>
    <scope>NUCLEOTIDE SEQUENCE [LARGE SCALE GENOMIC DNA]</scope>
    <source>
        <strain evidence="1">HYR1</strain>
    </source>
</reference>
<keyword evidence="2" id="KW-1185">Reference proteome</keyword>
<organism evidence="1 2">
    <name type="scientific">Brachionus plicatilis</name>
    <name type="common">Marine rotifer</name>
    <name type="synonym">Brachionus muelleri</name>
    <dbReference type="NCBI Taxonomy" id="10195"/>
    <lineage>
        <taxon>Eukaryota</taxon>
        <taxon>Metazoa</taxon>
        <taxon>Spiralia</taxon>
        <taxon>Gnathifera</taxon>
        <taxon>Rotifera</taxon>
        <taxon>Eurotatoria</taxon>
        <taxon>Monogononta</taxon>
        <taxon>Pseudotrocha</taxon>
        <taxon>Ploima</taxon>
        <taxon>Brachionidae</taxon>
        <taxon>Brachionus</taxon>
    </lineage>
</organism>
<sequence>MITVNNFSMLKRAKAINDCSFSKTVIFFHGFDRNKKEFFWNFDNKINKIGTIKSKKENYEIFDEKGNVILEIECISSFCSYNEFKLLTANEKNEIGRAIYICIIPIDLSVKTKEIKLVFIKKKILQQLRAHFLVMRVCLKLKISIIYLNGPNLTIFKQKKNKKFLIALLILRQHLKYLDN</sequence>